<keyword evidence="1" id="KW-0472">Membrane</keyword>
<feature type="transmembrane region" description="Helical" evidence="1">
    <location>
        <begin position="99"/>
        <end position="120"/>
    </location>
</feature>
<evidence type="ECO:0000313" key="2">
    <source>
        <dbReference type="EMBL" id="SHE97511.1"/>
    </source>
</evidence>
<sequence length="360" mass="36934">MAGTPALIATLMEMAGTNTVEISIGLVALGVVTGVLSHRFLRLPASVVALAVGTSLGIWHRLPEMSSYTSGATTTVLFGTVGLRIGTSKTRLWAKEFSQRLPLGALLSLALVFASLVAIGTGLRPAFLMAIAFMTSSVALVGGATRGGTPLALSVAASDDLAGLAVILLLSPDKVVALVAAATLVSSTIALSRSDGYQALVLSGVTVVALFMLRHLAPLTLIGPLAALSLGIPTGRHLFSRLHNSTEKITTVLGQRVAAPVFFLAQGLKLHSLNSSTLKVAFVVVFGVIASRAVWIVGRNRSIRLASATTARGAVTFVTFAQALSKGMVARSLQGVVIVAVLLSAAIAALLLVSLAKVSL</sequence>
<feature type="transmembrane region" description="Helical" evidence="1">
    <location>
        <begin position="68"/>
        <end position="87"/>
    </location>
</feature>
<feature type="transmembrane region" description="Helical" evidence="1">
    <location>
        <begin position="151"/>
        <end position="169"/>
    </location>
</feature>
<feature type="transmembrane region" description="Helical" evidence="1">
    <location>
        <begin position="175"/>
        <end position="192"/>
    </location>
</feature>
<dbReference type="EMBL" id="FQUL01000046">
    <property type="protein sequence ID" value="SHE97511.1"/>
    <property type="molecule type" value="Genomic_DNA"/>
</dbReference>
<keyword evidence="1" id="KW-0812">Transmembrane</keyword>
<dbReference type="AlphaFoldDB" id="A0A1M4XVI6"/>
<accession>A0A1M4XVI6</accession>
<gene>
    <name evidence="2" type="ORF">SAMN02745225_02155</name>
</gene>
<evidence type="ECO:0008006" key="4">
    <source>
        <dbReference type="Google" id="ProtNLM"/>
    </source>
</evidence>
<feature type="transmembrane region" description="Helical" evidence="1">
    <location>
        <begin position="280"/>
        <end position="298"/>
    </location>
</feature>
<dbReference type="Proteomes" id="UP000184295">
    <property type="component" value="Unassembled WGS sequence"/>
</dbReference>
<organism evidence="2 3">
    <name type="scientific">Ferrithrix thermotolerans DSM 19514</name>
    <dbReference type="NCBI Taxonomy" id="1121881"/>
    <lineage>
        <taxon>Bacteria</taxon>
        <taxon>Bacillati</taxon>
        <taxon>Actinomycetota</taxon>
        <taxon>Acidimicrobiia</taxon>
        <taxon>Acidimicrobiales</taxon>
        <taxon>Acidimicrobiaceae</taxon>
        <taxon>Ferrithrix</taxon>
    </lineage>
</organism>
<keyword evidence="3" id="KW-1185">Reference proteome</keyword>
<proteinExistence type="predicted"/>
<feature type="transmembrane region" description="Helical" evidence="1">
    <location>
        <begin position="126"/>
        <end position="144"/>
    </location>
</feature>
<keyword evidence="1" id="KW-1133">Transmembrane helix</keyword>
<reference evidence="3" key="1">
    <citation type="submission" date="2016-11" db="EMBL/GenBank/DDBJ databases">
        <authorList>
            <person name="Varghese N."/>
            <person name="Submissions S."/>
        </authorList>
    </citation>
    <scope>NUCLEOTIDE SEQUENCE [LARGE SCALE GENOMIC DNA]</scope>
    <source>
        <strain evidence="3">DSM 19514</strain>
    </source>
</reference>
<dbReference type="RefSeq" id="WP_072792350.1">
    <property type="nucleotide sequence ID" value="NZ_FQUL01000046.1"/>
</dbReference>
<feature type="transmembrane region" description="Helical" evidence="1">
    <location>
        <begin position="305"/>
        <end position="324"/>
    </location>
</feature>
<name>A0A1M4XVI6_9ACTN</name>
<evidence type="ECO:0000313" key="3">
    <source>
        <dbReference type="Proteomes" id="UP000184295"/>
    </source>
</evidence>
<evidence type="ECO:0000256" key="1">
    <source>
        <dbReference type="SAM" id="Phobius"/>
    </source>
</evidence>
<feature type="transmembrane region" description="Helical" evidence="1">
    <location>
        <begin position="20"/>
        <end position="36"/>
    </location>
</feature>
<protein>
    <recommendedName>
        <fullName evidence="4">Cation/H+ exchanger domain-containing protein</fullName>
    </recommendedName>
</protein>
<feature type="transmembrane region" description="Helical" evidence="1">
    <location>
        <begin position="336"/>
        <end position="356"/>
    </location>
</feature>
<feature type="transmembrane region" description="Helical" evidence="1">
    <location>
        <begin position="43"/>
        <end position="62"/>
    </location>
</feature>
<feature type="transmembrane region" description="Helical" evidence="1">
    <location>
        <begin position="199"/>
        <end position="217"/>
    </location>
</feature>